<dbReference type="OrthoDB" id="188362at2"/>
<name>A0A2X0K0D7_9ACTN</name>
<dbReference type="AlphaFoldDB" id="A0A2X0K0D7"/>
<dbReference type="PANTHER" id="PTHR46623">
    <property type="entry name" value="CARBOXYMETHYLENEBUTENOLIDASE-RELATED"/>
    <property type="match status" value="1"/>
</dbReference>
<proteinExistence type="predicted"/>
<dbReference type="InterPro" id="IPR002925">
    <property type="entry name" value="Dienelactn_hydro"/>
</dbReference>
<dbReference type="GO" id="GO:0016787">
    <property type="term" value="F:hydrolase activity"/>
    <property type="evidence" value="ECO:0007669"/>
    <property type="project" value="UniProtKB-KW"/>
</dbReference>
<dbReference type="EMBL" id="QKYN01000197">
    <property type="protein sequence ID" value="RAG80790.1"/>
    <property type="molecule type" value="Genomic_DNA"/>
</dbReference>
<evidence type="ECO:0000259" key="1">
    <source>
        <dbReference type="Pfam" id="PF01738"/>
    </source>
</evidence>
<dbReference type="RefSeq" id="WP_111507493.1">
    <property type="nucleotide sequence ID" value="NZ_QKYN01000197.1"/>
</dbReference>
<evidence type="ECO:0000313" key="2">
    <source>
        <dbReference type="EMBL" id="RAG80790.1"/>
    </source>
</evidence>
<dbReference type="Gene3D" id="3.40.50.1820">
    <property type="entry name" value="alpha/beta hydrolase"/>
    <property type="match status" value="1"/>
</dbReference>
<dbReference type="InterPro" id="IPR029058">
    <property type="entry name" value="AB_hydrolase_fold"/>
</dbReference>
<keyword evidence="2" id="KW-0378">Hydrolase</keyword>
<keyword evidence="3" id="KW-1185">Reference proteome</keyword>
<dbReference type="SUPFAM" id="SSF53474">
    <property type="entry name" value="alpha/beta-Hydrolases"/>
    <property type="match status" value="1"/>
</dbReference>
<organism evidence="2 3">
    <name type="scientific">Streptacidiphilus pinicola</name>
    <dbReference type="NCBI Taxonomy" id="2219663"/>
    <lineage>
        <taxon>Bacteria</taxon>
        <taxon>Bacillati</taxon>
        <taxon>Actinomycetota</taxon>
        <taxon>Actinomycetes</taxon>
        <taxon>Kitasatosporales</taxon>
        <taxon>Streptomycetaceae</taxon>
        <taxon>Streptacidiphilus</taxon>
    </lineage>
</organism>
<evidence type="ECO:0000313" key="3">
    <source>
        <dbReference type="Proteomes" id="UP000248889"/>
    </source>
</evidence>
<comment type="caution">
    <text evidence="2">The sequence shown here is derived from an EMBL/GenBank/DDBJ whole genome shotgun (WGS) entry which is preliminary data.</text>
</comment>
<dbReference type="Proteomes" id="UP000248889">
    <property type="component" value="Unassembled WGS sequence"/>
</dbReference>
<dbReference type="PANTHER" id="PTHR46623:SF6">
    <property type="entry name" value="ALPHA_BETA-HYDROLASES SUPERFAMILY PROTEIN"/>
    <property type="match status" value="1"/>
</dbReference>
<sequence>MTTEKITTDRIEIPVSDGTSMGGYLARPAGAGDHPGVVVAMELFGVDSHVRGICEDLARRGFTALAPDFYHRVQPGADLSHDEAGRTRGFELLPQLTRAGVLADAAAALGALEGLGVQPAGMLGLSAGGHLTYYAATALDIPNAVVCYGGWLTGNPDLPVTGPEPALSLTPKISGRLLYLVGAEDHVIGAEEQREIAAALAAAGERHAFVAYPGAGHSFLRSDAPAVADAFARIDAWLRGE</sequence>
<dbReference type="InterPro" id="IPR051049">
    <property type="entry name" value="Dienelactone_hydrolase-like"/>
</dbReference>
<dbReference type="Pfam" id="PF01738">
    <property type="entry name" value="DLH"/>
    <property type="match status" value="1"/>
</dbReference>
<accession>A0A2X0K0D7</accession>
<feature type="domain" description="Dienelactone hydrolase" evidence="1">
    <location>
        <begin position="21"/>
        <end position="239"/>
    </location>
</feature>
<protein>
    <submittedName>
        <fullName evidence="2">Dienelactone hydrolase family protein</fullName>
    </submittedName>
</protein>
<gene>
    <name evidence="2" type="ORF">DN069_36160</name>
</gene>
<reference evidence="2 3" key="1">
    <citation type="submission" date="2018-06" db="EMBL/GenBank/DDBJ databases">
        <title>Streptacidiphilus pinicola sp. nov., isolated from pine grove soil.</title>
        <authorList>
            <person name="Roh S.G."/>
            <person name="Park S."/>
            <person name="Kim M.-K."/>
            <person name="Yun B.-R."/>
            <person name="Park J."/>
            <person name="Kim M.J."/>
            <person name="Kim Y.S."/>
            <person name="Kim S.B."/>
        </authorList>
    </citation>
    <scope>NUCLEOTIDE SEQUENCE [LARGE SCALE GENOMIC DNA]</scope>
    <source>
        <strain evidence="2 3">MMS16-CNU450</strain>
    </source>
</reference>